<gene>
    <name evidence="1" type="ORF">JC965_25385</name>
</gene>
<dbReference type="EMBL" id="CP065937">
    <property type="protein sequence ID" value="QQA60942.1"/>
    <property type="molecule type" value="Genomic_DNA"/>
</dbReference>
<dbReference type="AlphaFoldDB" id="A0A7T3X2C4"/>
<organism evidence="1">
    <name type="scientific">Aeromonas caviae</name>
    <name type="common">Aeromonas punctata</name>
    <dbReference type="NCBI Taxonomy" id="648"/>
    <lineage>
        <taxon>Bacteria</taxon>
        <taxon>Pseudomonadati</taxon>
        <taxon>Pseudomonadota</taxon>
        <taxon>Gammaproteobacteria</taxon>
        <taxon>Aeromonadales</taxon>
        <taxon>Aeromonadaceae</taxon>
        <taxon>Aeromonas</taxon>
    </lineage>
</organism>
<name>A0A7T3X2C4_AERCA</name>
<proteinExistence type="predicted"/>
<protein>
    <submittedName>
        <fullName evidence="1">Uncharacterized protein</fullName>
    </submittedName>
</protein>
<evidence type="ECO:0000313" key="1">
    <source>
        <dbReference type="EMBL" id="QQA60942.1"/>
    </source>
</evidence>
<accession>A0A7T3X2C4</accession>
<reference evidence="1" key="1">
    <citation type="submission" date="2020-12" db="EMBL/GenBank/DDBJ databases">
        <title>GES Beta-lactamases isolated from hospital effluents in Brazil.</title>
        <authorList>
            <person name="Conte D."/>
            <person name="Mesa D."/>
            <person name="Palmeiro J.K."/>
            <person name="Dalla-Costa L.M."/>
        </authorList>
    </citation>
    <scope>NUCLEOTIDE SEQUENCE [LARGE SCALE GENOMIC DNA]</scope>
    <source>
        <strain evidence="1">Aero21</strain>
    </source>
</reference>
<sequence>MNWLKRLLLDLKGDIPVPGCLADGRVFNFPFNWLGLTELDPRQPGRQLHATLFKAAILVEVDEPDSVAVVAFFLEYGCLGGEFLIKAAHPRAMQILELLLEVVGICLGQKGHFWVFLPTGEHPVQLKGRPDYP</sequence>